<reference evidence="10 11" key="1">
    <citation type="journal article" date="2010" name="Stand. Genomic Sci.">
        <title>Complete genome sequence of Ferrimonas balearica type strain (PAT).</title>
        <authorList>
            <person name="Nolan M."/>
            <person name="Sikorski J."/>
            <person name="Davenport K."/>
            <person name="Lucas S."/>
            <person name="Glavina Del Rio T."/>
            <person name="Tice H."/>
            <person name="Cheng J."/>
            <person name="Goodwin L."/>
            <person name="Pitluck S."/>
            <person name="Liolios K."/>
            <person name="Ivanova N."/>
            <person name="Mavromatis K."/>
            <person name="Ovchinnikova G."/>
            <person name="Pati A."/>
            <person name="Chen A."/>
            <person name="Palaniappan K."/>
            <person name="Land M."/>
            <person name="Hauser L."/>
            <person name="Chang Y."/>
            <person name="Jeffries C."/>
            <person name="Tapia R."/>
            <person name="Brettin T."/>
            <person name="Detter J."/>
            <person name="Han C."/>
            <person name="Yasawong M."/>
            <person name="Rohde M."/>
            <person name="Tindall B."/>
            <person name="Goker M."/>
            <person name="Woyke T."/>
            <person name="Bristow J."/>
            <person name="Eisen J."/>
            <person name="Markowitz V."/>
            <person name="Hugenholtz P."/>
            <person name="Kyrpides N."/>
            <person name="Klenk H."/>
            <person name="Lapidus A."/>
        </authorList>
    </citation>
    <scope>NUCLEOTIDE SEQUENCE [LARGE SCALE GENOMIC DNA]</scope>
    <source>
        <strain evidence="11">DSM 9799 / CCM 4581 / KCTC 23876 / PAT</strain>
    </source>
</reference>
<comment type="function">
    <text evidence="7">An anti-sigma factor for extracytoplasmic function (ECF) sigma factor sigma-E (RpoE). ECF sigma factors are held in an inactive form by an anti-sigma factor until released by regulated intramembrane proteolysis (RIP). RIP occurs when an extracytoplasmic signal triggers a concerted proteolytic cascade to transmit information and elicit cellular responses. The membrane-spanning regulatory substrate protein is first cut periplasmically (site-1 protease, S1P, DegS), then within the membrane itself (site-2 protease, S2P, RseP), while cytoplasmic proteases finish degrading the anti-sigma factor, liberating sigma-E.</text>
</comment>
<dbReference type="Gene3D" id="1.10.10.880">
    <property type="entry name" value="Anti sigma-E protein RseA, N-terminal domain"/>
    <property type="match status" value="1"/>
</dbReference>
<evidence type="ECO:0000259" key="9">
    <source>
        <dbReference type="Pfam" id="PF03873"/>
    </source>
</evidence>
<evidence type="ECO:0000256" key="6">
    <source>
        <dbReference type="ARBA" id="ARBA00023136"/>
    </source>
</evidence>
<dbReference type="InterPro" id="IPR052383">
    <property type="entry name" value="Anti-sigma-E_RseA-like"/>
</dbReference>
<dbReference type="Pfam" id="PF03873">
    <property type="entry name" value="RseA_C"/>
    <property type="match status" value="1"/>
</dbReference>
<gene>
    <name evidence="10" type="ordered locus">Fbal_0725</name>
</gene>
<evidence type="ECO:0000313" key="10">
    <source>
        <dbReference type="EMBL" id="ADN74936.1"/>
    </source>
</evidence>
<dbReference type="eggNOG" id="COG3073">
    <property type="taxonomic scope" value="Bacteria"/>
</dbReference>
<keyword evidence="11" id="KW-1185">Reference proteome</keyword>
<evidence type="ECO:0000256" key="4">
    <source>
        <dbReference type="ARBA" id="ARBA00022692"/>
    </source>
</evidence>
<dbReference type="InterPro" id="IPR005573">
    <property type="entry name" value="Anti-sigma_E_RseA_C"/>
</dbReference>
<keyword evidence="3 7" id="KW-1003">Cell membrane</keyword>
<evidence type="ECO:0000313" key="11">
    <source>
        <dbReference type="Proteomes" id="UP000006683"/>
    </source>
</evidence>
<dbReference type="KEGG" id="fbl:Fbal_0725"/>
<dbReference type="Pfam" id="PF03872">
    <property type="entry name" value="RseA_N"/>
    <property type="match status" value="1"/>
</dbReference>
<organism evidence="10 11">
    <name type="scientific">Ferrimonas balearica (strain DSM 9799 / CCM 4581 / KCTC 23876 / PAT)</name>
    <dbReference type="NCBI Taxonomy" id="550540"/>
    <lineage>
        <taxon>Bacteria</taxon>
        <taxon>Pseudomonadati</taxon>
        <taxon>Pseudomonadota</taxon>
        <taxon>Gammaproteobacteria</taxon>
        <taxon>Alteromonadales</taxon>
        <taxon>Ferrimonadaceae</taxon>
        <taxon>Ferrimonas</taxon>
    </lineage>
</organism>
<name>E1SRW7_FERBD</name>
<dbReference type="InterPro" id="IPR026279">
    <property type="entry name" value="RseA"/>
</dbReference>
<keyword evidence="5" id="KW-1133">Transmembrane helix</keyword>
<dbReference type="PIRSF" id="PIRSF016938">
    <property type="entry name" value="RseA"/>
    <property type="match status" value="1"/>
</dbReference>
<keyword evidence="7" id="KW-0997">Cell inner membrane</keyword>
<dbReference type="AlphaFoldDB" id="E1SRW7"/>
<dbReference type="InterPro" id="IPR005572">
    <property type="entry name" value="Anti-sigma_E_RseA_N"/>
</dbReference>
<proteinExistence type="inferred from homology"/>
<comment type="similarity">
    <text evidence="2 7">Belongs to the RseA family.</text>
</comment>
<feature type="domain" description="Anti sigma-E protein RseA C-terminal" evidence="9">
    <location>
        <begin position="120"/>
        <end position="177"/>
    </location>
</feature>
<evidence type="ECO:0000259" key="8">
    <source>
        <dbReference type="Pfam" id="PF03872"/>
    </source>
</evidence>
<dbReference type="STRING" id="550540.Fbal_0725"/>
<sequence length="191" mass="21155">MTERKEKLSAWMDDQPVEGLYQDLLADAELSERWHRYHLIGDAMRNELPESLQLDIAANVANALESEPAILAPQSRRRFAIPGKVVELGQRFGQYAIAATVAAVAVVGVQQYNAQEAVTPLPVLETMPMLGAPSPASYQVPGMGQPQQQAVDKEREAIEQQRRANAFLRDHLLQQRLNGSNAIDTAAREDQ</sequence>
<comment type="subcellular location">
    <subcellularLocation>
        <location evidence="7">Cell inner membrane</location>
    </subcellularLocation>
    <subcellularLocation>
        <location evidence="1">Cell membrane</location>
        <topology evidence="1">Single-pass membrane protein</topology>
    </subcellularLocation>
</comment>
<comment type="subunit">
    <text evidence="7">Interacts 1:1 with ECF RNA polymerase sigma-E (RpoE); this inhibits the interaction of sigma-E with the RNA polymerase catalytic core and leads to a decreased expression of sigma-E-regulated genes. Interacts with RseB.</text>
</comment>
<dbReference type="RefSeq" id="WP_013344242.1">
    <property type="nucleotide sequence ID" value="NC_014541.1"/>
</dbReference>
<dbReference type="GO" id="GO:0005886">
    <property type="term" value="C:plasma membrane"/>
    <property type="evidence" value="ECO:0007669"/>
    <property type="project" value="UniProtKB-SubCell"/>
</dbReference>
<evidence type="ECO:0000256" key="2">
    <source>
        <dbReference type="ARBA" id="ARBA00005837"/>
    </source>
</evidence>
<dbReference type="Proteomes" id="UP000006683">
    <property type="component" value="Chromosome"/>
</dbReference>
<dbReference type="EMBL" id="CP002209">
    <property type="protein sequence ID" value="ADN74936.1"/>
    <property type="molecule type" value="Genomic_DNA"/>
</dbReference>
<evidence type="ECO:0000256" key="3">
    <source>
        <dbReference type="ARBA" id="ARBA00022475"/>
    </source>
</evidence>
<dbReference type="SUPFAM" id="SSF89069">
    <property type="entry name" value="N-terminal, cytoplasmic domain of anti-sigmaE factor RseA"/>
    <property type="match status" value="1"/>
</dbReference>
<dbReference type="GeneID" id="67180966"/>
<keyword evidence="4" id="KW-0812">Transmembrane</keyword>
<dbReference type="PANTHER" id="PTHR38104">
    <property type="match status" value="1"/>
</dbReference>
<accession>E1SRW7</accession>
<dbReference type="InterPro" id="IPR036147">
    <property type="entry name" value="Anti-sigma_E_RseA_N_sf"/>
</dbReference>
<protein>
    <recommendedName>
        <fullName evidence="7">Anti-sigma-E factor RseA</fullName>
    </recommendedName>
    <alternativeName>
        <fullName evidence="7">Regulator of SigE</fullName>
    </alternativeName>
    <alternativeName>
        <fullName evidence="7">Sigma-E anti-sigma factor RseA</fullName>
    </alternativeName>
    <alternativeName>
        <fullName evidence="7">Sigma-E factor negative regulatory protein</fullName>
    </alternativeName>
</protein>
<evidence type="ECO:0000256" key="1">
    <source>
        <dbReference type="ARBA" id="ARBA00004162"/>
    </source>
</evidence>
<dbReference type="HOGENOM" id="CLU_108851_1_0_6"/>
<dbReference type="PANTHER" id="PTHR38104:SF1">
    <property type="entry name" value="ANTI-SIGMA-E FACTOR RSEA"/>
    <property type="match status" value="1"/>
</dbReference>
<dbReference type="CDD" id="cd16328">
    <property type="entry name" value="RseA_N"/>
    <property type="match status" value="1"/>
</dbReference>
<dbReference type="OrthoDB" id="6194196at2"/>
<evidence type="ECO:0000256" key="7">
    <source>
        <dbReference type="PIRNR" id="PIRNR016938"/>
    </source>
</evidence>
<keyword evidence="6 7" id="KW-0472">Membrane</keyword>
<feature type="domain" description="Anti sigma-E protein RseA N-terminal" evidence="8">
    <location>
        <begin position="5"/>
        <end position="75"/>
    </location>
</feature>
<evidence type="ECO:0000256" key="5">
    <source>
        <dbReference type="ARBA" id="ARBA00022989"/>
    </source>
</evidence>
<dbReference type="GO" id="GO:0016989">
    <property type="term" value="F:sigma factor antagonist activity"/>
    <property type="evidence" value="ECO:0007669"/>
    <property type="project" value="InterPro"/>
</dbReference>